<dbReference type="PANTHER" id="PTHR46401:SF2">
    <property type="entry name" value="GLYCOSYLTRANSFERASE WBBK-RELATED"/>
    <property type="match status" value="1"/>
</dbReference>
<protein>
    <recommendedName>
        <fullName evidence="5">Glycosyl transferase family 1 domain-containing protein</fullName>
    </recommendedName>
</protein>
<keyword evidence="2" id="KW-0472">Membrane</keyword>
<feature type="transmembrane region" description="Helical" evidence="2">
    <location>
        <begin position="110"/>
        <end position="129"/>
    </location>
</feature>
<proteinExistence type="predicted"/>
<sequence>MSTKLFKKYNLQDSLIVFSSYAKSSGQMRDMNALAWYTKHLLLSLPKNKRIIFLSEKTTSISYSPFEDQDRILVIPCWKKNYAQSIFNILRTISIFNSPKRFLFQFEFNMFGNIMGPILTLGIVLYLFLLRKKIYFQIHQVVLDVATIKDQIHVKNPFILHFFNFSLRIFYRLIFLFSHKVIVTEEALSKRLNRIVNTNKLIILPHHVLDEPIVSQPIVQKKANTLLFFGYLSWYKGIDWLVKTFKTLQQRNSQLKLIVAGGESPTQKHKKFYRHYYTTLKHRMHTTPGITHTGFISDKQVKGYMKKADMVILPYRSFISSSGPLSWALAHHKPVIFSTHLKEYMYSPDFADSMKQAEIRPCDLFFDLDDASFNDFLTKINLKKLIHFSTLLAQKRSQKNVVKQLYTILYGEKTSALSYSWLQIITRIRFALNYAQK</sequence>
<dbReference type="Gene3D" id="3.40.50.2000">
    <property type="entry name" value="Glycogen Phosphorylase B"/>
    <property type="match status" value="1"/>
</dbReference>
<organism evidence="3 4">
    <name type="scientific">Candidatus Roizmanbacteria bacterium CG_4_10_14_0_8_um_filter_33_9</name>
    <dbReference type="NCBI Taxonomy" id="1974826"/>
    <lineage>
        <taxon>Bacteria</taxon>
        <taxon>Candidatus Roizmaniibacteriota</taxon>
    </lineage>
</organism>
<reference evidence="4" key="1">
    <citation type="submission" date="2017-09" db="EMBL/GenBank/DDBJ databases">
        <title>Depth-based differentiation of microbial function through sediment-hosted aquifers and enrichment of novel symbionts in the deep terrestrial subsurface.</title>
        <authorList>
            <person name="Probst A.J."/>
            <person name="Ladd B."/>
            <person name="Jarett J.K."/>
            <person name="Geller-Mcgrath D.E."/>
            <person name="Sieber C.M.K."/>
            <person name="Emerson J.B."/>
            <person name="Anantharaman K."/>
            <person name="Thomas B.C."/>
            <person name="Malmstrom R."/>
            <person name="Stieglmeier M."/>
            <person name="Klingl A."/>
            <person name="Woyke T."/>
            <person name="Ryan C.M."/>
            <person name="Banfield J.F."/>
        </authorList>
    </citation>
    <scope>NUCLEOTIDE SEQUENCE [LARGE SCALE GENOMIC DNA]</scope>
</reference>
<gene>
    <name evidence="3" type="ORF">COY87_02540</name>
</gene>
<accession>A0A2M7QJH8</accession>
<dbReference type="EMBL" id="PFLI01000085">
    <property type="protein sequence ID" value="PIY72135.1"/>
    <property type="molecule type" value="Genomic_DNA"/>
</dbReference>
<dbReference type="GO" id="GO:0009103">
    <property type="term" value="P:lipopolysaccharide biosynthetic process"/>
    <property type="evidence" value="ECO:0007669"/>
    <property type="project" value="TreeGrafter"/>
</dbReference>
<evidence type="ECO:0000256" key="2">
    <source>
        <dbReference type="SAM" id="Phobius"/>
    </source>
</evidence>
<name>A0A2M7QJH8_9BACT</name>
<evidence type="ECO:0000256" key="1">
    <source>
        <dbReference type="ARBA" id="ARBA00022679"/>
    </source>
</evidence>
<dbReference type="GO" id="GO:0016757">
    <property type="term" value="F:glycosyltransferase activity"/>
    <property type="evidence" value="ECO:0007669"/>
    <property type="project" value="TreeGrafter"/>
</dbReference>
<keyword evidence="1" id="KW-0808">Transferase</keyword>
<evidence type="ECO:0008006" key="5">
    <source>
        <dbReference type="Google" id="ProtNLM"/>
    </source>
</evidence>
<keyword evidence="2" id="KW-1133">Transmembrane helix</keyword>
<dbReference type="Pfam" id="PF13692">
    <property type="entry name" value="Glyco_trans_1_4"/>
    <property type="match status" value="1"/>
</dbReference>
<evidence type="ECO:0000313" key="4">
    <source>
        <dbReference type="Proteomes" id="UP000229401"/>
    </source>
</evidence>
<dbReference type="PANTHER" id="PTHR46401">
    <property type="entry name" value="GLYCOSYLTRANSFERASE WBBK-RELATED"/>
    <property type="match status" value="1"/>
</dbReference>
<dbReference type="Proteomes" id="UP000229401">
    <property type="component" value="Unassembled WGS sequence"/>
</dbReference>
<comment type="caution">
    <text evidence="3">The sequence shown here is derived from an EMBL/GenBank/DDBJ whole genome shotgun (WGS) entry which is preliminary data.</text>
</comment>
<keyword evidence="2" id="KW-0812">Transmembrane</keyword>
<evidence type="ECO:0000313" key="3">
    <source>
        <dbReference type="EMBL" id="PIY72135.1"/>
    </source>
</evidence>
<dbReference type="SUPFAM" id="SSF53756">
    <property type="entry name" value="UDP-Glycosyltransferase/glycogen phosphorylase"/>
    <property type="match status" value="1"/>
</dbReference>
<dbReference type="AlphaFoldDB" id="A0A2M7QJH8"/>